<gene>
    <name evidence="9" type="ORF">AELL_1904</name>
    <name evidence="10" type="ORF">CP962_05530</name>
</gene>
<evidence type="ECO:0000313" key="9">
    <source>
        <dbReference type="EMBL" id="AXX95555.1"/>
    </source>
</evidence>
<protein>
    <submittedName>
        <fullName evidence="9">PAS sensor-containing two-component system response regulator</fullName>
    </submittedName>
</protein>
<dbReference type="SMART" id="SM00448">
    <property type="entry name" value="REC"/>
    <property type="match status" value="1"/>
</dbReference>
<evidence type="ECO:0000256" key="1">
    <source>
        <dbReference type="ARBA" id="ARBA00022553"/>
    </source>
</evidence>
<keyword evidence="3" id="KW-0805">Transcription regulation</keyword>
<sequence length="422" mass="49288">MIDSEFLKNQTVLFVEDEELAREKLAKLLSKLFKTVILAINGEEGLKKFKESYDSDEKIDLIISDINMPIMNGLEMIERIREIDLNVPLIFTTARSETENIIKAIDLNVSSYIIKPIDTTLLIKKISDACEKQYIQSQLDEKQYKLKKYLEAVDNVALIYKMDGDGNISFANKSLLETSKYTIEELKEIGFSGLIHPDIPKEYIEKTWESLKKGDSWTGNTKFLAKDGEAFYLKNTIFSLDSDSKTEYITIGFSTTKENIEKREFQKKVIKALQEFNKKEYFYKKQFQELTDRLNQLESYVPRLQEELEEQKAKTLSRQRQLDHYELQMHNVDEKYYGHMTTKSKEAEEYAKNVALLKQEKATLVEKVKSSQEEILATKKELALLTEMNEQKNKRIEDLKDVIKSLEEKVKELTENNHHSLF</sequence>
<feature type="domain" description="Response regulatory" evidence="8">
    <location>
        <begin position="11"/>
        <end position="130"/>
    </location>
</feature>
<keyword evidence="2" id="KW-0902">Two-component regulatory system</keyword>
<dbReference type="RefSeq" id="WP_118917731.1">
    <property type="nucleotide sequence ID" value="NZ_CP032097.1"/>
</dbReference>
<reference evidence="9 11" key="2">
    <citation type="submission" date="2018-08" db="EMBL/GenBank/DDBJ databases">
        <title>Complete genome of the Arcobacter ellisii type strain LMG 26155.</title>
        <authorList>
            <person name="Miller W.G."/>
            <person name="Yee E."/>
            <person name="Bono J.L."/>
        </authorList>
    </citation>
    <scope>NUCLEOTIDE SEQUENCE [LARGE SCALE GENOMIC DNA]</scope>
    <source>
        <strain evidence="9 11">LMG 26155</strain>
    </source>
</reference>
<accession>A0A347U9M7</accession>
<dbReference type="GO" id="GO:0006355">
    <property type="term" value="P:regulation of DNA-templated transcription"/>
    <property type="evidence" value="ECO:0007669"/>
    <property type="project" value="TreeGrafter"/>
</dbReference>
<evidence type="ECO:0000259" key="8">
    <source>
        <dbReference type="PROSITE" id="PS50110"/>
    </source>
</evidence>
<evidence type="ECO:0000256" key="4">
    <source>
        <dbReference type="ARBA" id="ARBA00023125"/>
    </source>
</evidence>
<proteinExistence type="predicted"/>
<evidence type="ECO:0000256" key="2">
    <source>
        <dbReference type="ARBA" id="ARBA00023012"/>
    </source>
</evidence>
<keyword evidence="7" id="KW-0175">Coiled coil</keyword>
<keyword evidence="1 6" id="KW-0597">Phosphoprotein</keyword>
<dbReference type="PROSITE" id="PS50110">
    <property type="entry name" value="RESPONSE_REGULATORY"/>
    <property type="match status" value="1"/>
</dbReference>
<organism evidence="10 12">
    <name type="scientific">Arcobacter ellisii</name>
    <dbReference type="NCBI Taxonomy" id="913109"/>
    <lineage>
        <taxon>Bacteria</taxon>
        <taxon>Pseudomonadati</taxon>
        <taxon>Campylobacterota</taxon>
        <taxon>Epsilonproteobacteria</taxon>
        <taxon>Campylobacterales</taxon>
        <taxon>Arcobacteraceae</taxon>
        <taxon>Arcobacter</taxon>
    </lineage>
</organism>
<dbReference type="SUPFAM" id="SSF52172">
    <property type="entry name" value="CheY-like"/>
    <property type="match status" value="1"/>
</dbReference>
<dbReference type="OrthoDB" id="5347550at2"/>
<evidence type="ECO:0000313" key="11">
    <source>
        <dbReference type="Proteomes" id="UP000262582"/>
    </source>
</evidence>
<dbReference type="Pfam" id="PF00072">
    <property type="entry name" value="Response_reg"/>
    <property type="match status" value="1"/>
</dbReference>
<dbReference type="InterPro" id="IPR013655">
    <property type="entry name" value="PAS_fold_3"/>
</dbReference>
<dbReference type="GO" id="GO:0032993">
    <property type="term" value="C:protein-DNA complex"/>
    <property type="evidence" value="ECO:0007669"/>
    <property type="project" value="TreeGrafter"/>
</dbReference>
<evidence type="ECO:0000256" key="6">
    <source>
        <dbReference type="PROSITE-ProRule" id="PRU00169"/>
    </source>
</evidence>
<dbReference type="GO" id="GO:0000156">
    <property type="term" value="F:phosphorelay response regulator activity"/>
    <property type="evidence" value="ECO:0007669"/>
    <property type="project" value="TreeGrafter"/>
</dbReference>
<dbReference type="PANTHER" id="PTHR48111">
    <property type="entry name" value="REGULATOR OF RPOS"/>
    <property type="match status" value="1"/>
</dbReference>
<evidence type="ECO:0000256" key="3">
    <source>
        <dbReference type="ARBA" id="ARBA00023015"/>
    </source>
</evidence>
<dbReference type="EMBL" id="CP032097">
    <property type="protein sequence ID" value="AXX95555.1"/>
    <property type="molecule type" value="Genomic_DNA"/>
</dbReference>
<reference evidence="10 12" key="1">
    <citation type="submission" date="2017-09" db="EMBL/GenBank/DDBJ databases">
        <title>Genomics of the genus Arcobacter.</title>
        <authorList>
            <person name="Perez-Cataluna A."/>
            <person name="Figueras M.J."/>
            <person name="Salas-Masso N."/>
        </authorList>
    </citation>
    <scope>NUCLEOTIDE SEQUENCE [LARGE SCALE GENOMIC DNA]</scope>
    <source>
        <strain evidence="10 12">CECT 7837</strain>
    </source>
</reference>
<dbReference type="InterPro" id="IPR039420">
    <property type="entry name" value="WalR-like"/>
</dbReference>
<dbReference type="Gene3D" id="3.40.50.2300">
    <property type="match status" value="1"/>
</dbReference>
<dbReference type="GO" id="GO:0005829">
    <property type="term" value="C:cytosol"/>
    <property type="evidence" value="ECO:0007669"/>
    <property type="project" value="TreeGrafter"/>
</dbReference>
<keyword evidence="11" id="KW-1185">Reference proteome</keyword>
<name>A0A347U9M7_9BACT</name>
<dbReference type="PANTHER" id="PTHR48111:SF1">
    <property type="entry name" value="TWO-COMPONENT RESPONSE REGULATOR ORR33"/>
    <property type="match status" value="1"/>
</dbReference>
<feature type="modified residue" description="4-aspartylphosphate" evidence="6">
    <location>
        <position position="65"/>
    </location>
</feature>
<dbReference type="CDD" id="cd17536">
    <property type="entry name" value="REC_YesN-like"/>
    <property type="match status" value="1"/>
</dbReference>
<feature type="coiled-coil region" evidence="7">
    <location>
        <begin position="287"/>
        <end position="314"/>
    </location>
</feature>
<dbReference type="InterPro" id="IPR011006">
    <property type="entry name" value="CheY-like_superfamily"/>
</dbReference>
<feature type="coiled-coil region" evidence="7">
    <location>
        <begin position="340"/>
        <end position="416"/>
    </location>
</feature>
<evidence type="ECO:0000256" key="5">
    <source>
        <dbReference type="ARBA" id="ARBA00023163"/>
    </source>
</evidence>
<dbReference type="InterPro" id="IPR000014">
    <property type="entry name" value="PAS"/>
</dbReference>
<dbReference type="GO" id="GO:0000976">
    <property type="term" value="F:transcription cis-regulatory region binding"/>
    <property type="evidence" value="ECO:0007669"/>
    <property type="project" value="TreeGrafter"/>
</dbReference>
<dbReference type="InterPro" id="IPR001789">
    <property type="entry name" value="Sig_transdc_resp-reg_receiver"/>
</dbReference>
<evidence type="ECO:0000313" key="10">
    <source>
        <dbReference type="EMBL" id="RXI31570.1"/>
    </source>
</evidence>
<dbReference type="Proteomes" id="UP000262582">
    <property type="component" value="Chromosome"/>
</dbReference>
<dbReference type="Pfam" id="PF08447">
    <property type="entry name" value="PAS_3"/>
    <property type="match status" value="1"/>
</dbReference>
<keyword evidence="4" id="KW-0238">DNA-binding</keyword>
<dbReference type="SUPFAM" id="SSF55785">
    <property type="entry name" value="PYP-like sensor domain (PAS domain)"/>
    <property type="match status" value="1"/>
</dbReference>
<dbReference type="CDD" id="cd00130">
    <property type="entry name" value="PAS"/>
    <property type="match status" value="1"/>
</dbReference>
<dbReference type="KEGG" id="aell:AELL_1904"/>
<dbReference type="InterPro" id="IPR035965">
    <property type="entry name" value="PAS-like_dom_sf"/>
</dbReference>
<dbReference type="Proteomes" id="UP000290588">
    <property type="component" value="Unassembled WGS sequence"/>
</dbReference>
<dbReference type="AlphaFoldDB" id="A0A347U9M7"/>
<dbReference type="EMBL" id="NXIG01000004">
    <property type="protein sequence ID" value="RXI31570.1"/>
    <property type="molecule type" value="Genomic_DNA"/>
</dbReference>
<keyword evidence="5" id="KW-0804">Transcription</keyword>
<evidence type="ECO:0000256" key="7">
    <source>
        <dbReference type="SAM" id="Coils"/>
    </source>
</evidence>
<dbReference type="NCBIfam" id="TIGR00229">
    <property type="entry name" value="sensory_box"/>
    <property type="match status" value="1"/>
</dbReference>
<dbReference type="Gene3D" id="3.30.450.20">
    <property type="entry name" value="PAS domain"/>
    <property type="match status" value="1"/>
</dbReference>
<evidence type="ECO:0000313" key="12">
    <source>
        <dbReference type="Proteomes" id="UP000290588"/>
    </source>
</evidence>